<keyword evidence="1" id="KW-0732">Signal</keyword>
<feature type="signal peptide" evidence="1">
    <location>
        <begin position="1"/>
        <end position="19"/>
    </location>
</feature>
<organism evidence="2 3">
    <name type="scientific">Melipona quadrifasciata</name>
    <dbReference type="NCBI Taxonomy" id="166423"/>
    <lineage>
        <taxon>Eukaryota</taxon>
        <taxon>Metazoa</taxon>
        <taxon>Ecdysozoa</taxon>
        <taxon>Arthropoda</taxon>
        <taxon>Hexapoda</taxon>
        <taxon>Insecta</taxon>
        <taxon>Pterygota</taxon>
        <taxon>Neoptera</taxon>
        <taxon>Endopterygota</taxon>
        <taxon>Hymenoptera</taxon>
        <taxon>Apocrita</taxon>
        <taxon>Aculeata</taxon>
        <taxon>Apoidea</taxon>
        <taxon>Anthophila</taxon>
        <taxon>Apidae</taxon>
        <taxon>Melipona</taxon>
    </lineage>
</organism>
<evidence type="ECO:0000256" key="1">
    <source>
        <dbReference type="SAM" id="SignalP"/>
    </source>
</evidence>
<keyword evidence="3" id="KW-1185">Reference proteome</keyword>
<dbReference type="STRING" id="166423.A0A0M8ZRP1"/>
<name>A0A0M8ZRP1_9HYME</name>
<evidence type="ECO:0000313" key="3">
    <source>
        <dbReference type="Proteomes" id="UP000053105"/>
    </source>
</evidence>
<reference evidence="2 3" key="1">
    <citation type="submission" date="2015-07" db="EMBL/GenBank/DDBJ databases">
        <title>The genome of Melipona quadrifasciata.</title>
        <authorList>
            <person name="Pan H."/>
            <person name="Kapheim K."/>
        </authorList>
    </citation>
    <scope>NUCLEOTIDE SEQUENCE [LARGE SCALE GENOMIC DNA]</scope>
    <source>
        <strain evidence="2">0111107301</strain>
        <tissue evidence="2">Whole body</tissue>
    </source>
</reference>
<protein>
    <submittedName>
        <fullName evidence="2">Uncharacterized protein</fullName>
    </submittedName>
</protein>
<feature type="chain" id="PRO_5005830814" evidence="1">
    <location>
        <begin position="20"/>
        <end position="58"/>
    </location>
</feature>
<gene>
    <name evidence="2" type="ORF">WN51_05025</name>
</gene>
<accession>A0A0M8ZRP1</accession>
<dbReference type="OrthoDB" id="5873721at2759"/>
<dbReference type="AlphaFoldDB" id="A0A0M8ZRP1"/>
<dbReference type="Proteomes" id="UP000053105">
    <property type="component" value="Unassembled WGS sequence"/>
</dbReference>
<proteinExistence type="predicted"/>
<evidence type="ECO:0000313" key="2">
    <source>
        <dbReference type="EMBL" id="KOX69740.1"/>
    </source>
</evidence>
<dbReference type="EMBL" id="KQ435883">
    <property type="protein sequence ID" value="KOX69740.1"/>
    <property type="molecule type" value="Genomic_DNA"/>
</dbReference>
<sequence length="58" mass="6617">MTVLCVLWATLSTVASILACSGFYLPYWIQSLEENKFVGKLCKRVNLAEKDEYVLQDD</sequence>